<dbReference type="PANTHER" id="PTHR15020:SF50">
    <property type="entry name" value="UPF0659 PROTEIN YMR090W"/>
    <property type="match status" value="1"/>
</dbReference>
<dbReference type="SUPFAM" id="SSF51735">
    <property type="entry name" value="NAD(P)-binding Rossmann-fold domains"/>
    <property type="match status" value="1"/>
</dbReference>
<accession>A0A6A6MCB1</accession>
<protein>
    <recommendedName>
        <fullName evidence="5">NmrA-like domain-containing protein</fullName>
    </recommendedName>
</protein>
<dbReference type="InterPro" id="IPR001509">
    <property type="entry name" value="Epimerase_deHydtase"/>
</dbReference>
<feature type="domain" description="NAD-dependent epimerase/dehydratase" evidence="1">
    <location>
        <begin position="7"/>
        <end position="87"/>
    </location>
</feature>
<dbReference type="AlphaFoldDB" id="A0A6A6MCB1"/>
<organism evidence="3 4">
    <name type="scientific">Hevea brasiliensis</name>
    <name type="common">Para rubber tree</name>
    <name type="synonym">Siphonia brasiliensis</name>
    <dbReference type="NCBI Taxonomy" id="3981"/>
    <lineage>
        <taxon>Eukaryota</taxon>
        <taxon>Viridiplantae</taxon>
        <taxon>Streptophyta</taxon>
        <taxon>Embryophyta</taxon>
        <taxon>Tracheophyta</taxon>
        <taxon>Spermatophyta</taxon>
        <taxon>Magnoliopsida</taxon>
        <taxon>eudicotyledons</taxon>
        <taxon>Gunneridae</taxon>
        <taxon>Pentapetalae</taxon>
        <taxon>rosids</taxon>
        <taxon>fabids</taxon>
        <taxon>Malpighiales</taxon>
        <taxon>Euphorbiaceae</taxon>
        <taxon>Crotonoideae</taxon>
        <taxon>Micrandreae</taxon>
        <taxon>Hevea</taxon>
    </lineage>
</organism>
<evidence type="ECO:0000313" key="4">
    <source>
        <dbReference type="Proteomes" id="UP000467840"/>
    </source>
</evidence>
<dbReference type="Pfam" id="PF01370">
    <property type="entry name" value="Epimerase"/>
    <property type="match status" value="1"/>
</dbReference>
<sequence>MDSPGIVLVVGATGGFGKRVVDILKKKGQQVRVRNEEKARMMLGSDIDLIVEDITKEDTLVPEYFKGVKKVINAASVIVGPKEGDTPERAKYSQGIKFFEPENFSTPEDLSAYDGLELRLKGDDCWYKLIVRTSRDWDAVGYTASFDTVE</sequence>
<dbReference type="EMBL" id="JAAGAX010000006">
    <property type="protein sequence ID" value="KAF2309589.1"/>
    <property type="molecule type" value="Genomic_DNA"/>
</dbReference>
<dbReference type="Gene3D" id="3.40.50.720">
    <property type="entry name" value="NAD(P)-binding Rossmann-like Domain"/>
    <property type="match status" value="1"/>
</dbReference>
<evidence type="ECO:0008006" key="5">
    <source>
        <dbReference type="Google" id="ProtNLM"/>
    </source>
</evidence>
<feature type="domain" description="NADH:ubiquinone oxidoreductase intermediate-associated protein 30" evidence="2">
    <location>
        <begin position="103"/>
        <end position="148"/>
    </location>
</feature>
<dbReference type="PANTHER" id="PTHR15020">
    <property type="entry name" value="FLAVIN REDUCTASE-RELATED"/>
    <property type="match status" value="1"/>
</dbReference>
<dbReference type="Pfam" id="PF08547">
    <property type="entry name" value="CIA30"/>
    <property type="match status" value="1"/>
</dbReference>
<dbReference type="InterPro" id="IPR036291">
    <property type="entry name" value="NAD(P)-bd_dom_sf"/>
</dbReference>
<comment type="caution">
    <text evidence="3">The sequence shown here is derived from an EMBL/GenBank/DDBJ whole genome shotgun (WGS) entry which is preliminary data.</text>
</comment>
<dbReference type="Proteomes" id="UP000467840">
    <property type="component" value="Chromosome 14"/>
</dbReference>
<name>A0A6A6MCB1_HEVBR</name>
<evidence type="ECO:0000259" key="1">
    <source>
        <dbReference type="Pfam" id="PF01370"/>
    </source>
</evidence>
<proteinExistence type="predicted"/>
<gene>
    <name evidence="3" type="ORF">GH714_003974</name>
</gene>
<evidence type="ECO:0000313" key="3">
    <source>
        <dbReference type="EMBL" id="KAF2309589.1"/>
    </source>
</evidence>
<keyword evidence="4" id="KW-1185">Reference proteome</keyword>
<evidence type="ECO:0000259" key="2">
    <source>
        <dbReference type="Pfam" id="PF08547"/>
    </source>
</evidence>
<dbReference type="InterPro" id="IPR013857">
    <property type="entry name" value="NADH-UbQ_OxRdtase-assoc_prot30"/>
</dbReference>
<reference evidence="3 4" key="1">
    <citation type="journal article" date="2020" name="Mol. Plant">
        <title>The Chromosome-Based Rubber Tree Genome Provides New Insights into Spurge Genome Evolution and Rubber Biosynthesis.</title>
        <authorList>
            <person name="Liu J."/>
            <person name="Shi C."/>
            <person name="Shi C.C."/>
            <person name="Li W."/>
            <person name="Zhang Q.J."/>
            <person name="Zhang Y."/>
            <person name="Li K."/>
            <person name="Lu H.F."/>
            <person name="Shi C."/>
            <person name="Zhu S.T."/>
            <person name="Xiao Z.Y."/>
            <person name="Nan H."/>
            <person name="Yue Y."/>
            <person name="Zhu X.G."/>
            <person name="Wu Y."/>
            <person name="Hong X.N."/>
            <person name="Fan G.Y."/>
            <person name="Tong Y."/>
            <person name="Zhang D."/>
            <person name="Mao C.L."/>
            <person name="Liu Y.L."/>
            <person name="Hao S.J."/>
            <person name="Liu W.Q."/>
            <person name="Lv M.Q."/>
            <person name="Zhang H.B."/>
            <person name="Liu Y."/>
            <person name="Hu-Tang G.R."/>
            <person name="Wang J.P."/>
            <person name="Wang J.H."/>
            <person name="Sun Y.H."/>
            <person name="Ni S.B."/>
            <person name="Chen W.B."/>
            <person name="Zhang X.C."/>
            <person name="Jiao Y.N."/>
            <person name="Eichler E.E."/>
            <person name="Li G.H."/>
            <person name="Liu X."/>
            <person name="Gao L.Z."/>
        </authorList>
    </citation>
    <scope>NUCLEOTIDE SEQUENCE [LARGE SCALE GENOMIC DNA]</scope>
    <source>
        <strain evidence="4">cv. GT1</strain>
        <tissue evidence="3">Leaf</tissue>
    </source>
</reference>